<organism evidence="3 4">
    <name type="scientific">Clavelina lepadiformis</name>
    <name type="common">Light-bulb sea squirt</name>
    <name type="synonym">Ascidia lepadiformis</name>
    <dbReference type="NCBI Taxonomy" id="159417"/>
    <lineage>
        <taxon>Eukaryota</taxon>
        <taxon>Metazoa</taxon>
        <taxon>Chordata</taxon>
        <taxon>Tunicata</taxon>
        <taxon>Ascidiacea</taxon>
        <taxon>Aplousobranchia</taxon>
        <taxon>Clavelinidae</taxon>
        <taxon>Clavelina</taxon>
    </lineage>
</organism>
<keyword evidence="2" id="KW-0732">Signal</keyword>
<feature type="compositionally biased region" description="Polar residues" evidence="1">
    <location>
        <begin position="36"/>
        <end position="65"/>
    </location>
</feature>
<dbReference type="EMBL" id="CAWYQH010000101">
    <property type="protein sequence ID" value="CAK8686037.1"/>
    <property type="molecule type" value="Genomic_DNA"/>
</dbReference>
<keyword evidence="4" id="KW-1185">Reference proteome</keyword>
<feature type="compositionally biased region" description="Polar residues" evidence="1">
    <location>
        <begin position="169"/>
        <end position="190"/>
    </location>
</feature>
<feature type="signal peptide" evidence="2">
    <location>
        <begin position="1"/>
        <end position="19"/>
    </location>
</feature>
<comment type="caution">
    <text evidence="3">The sequence shown here is derived from an EMBL/GenBank/DDBJ whole genome shotgun (WGS) entry which is preliminary data.</text>
</comment>
<evidence type="ECO:0000313" key="3">
    <source>
        <dbReference type="EMBL" id="CAK8686037.1"/>
    </source>
</evidence>
<reference evidence="3 4" key="1">
    <citation type="submission" date="2024-02" db="EMBL/GenBank/DDBJ databases">
        <authorList>
            <person name="Daric V."/>
            <person name="Darras S."/>
        </authorList>
    </citation>
    <scope>NUCLEOTIDE SEQUENCE [LARGE SCALE GENOMIC DNA]</scope>
</reference>
<feature type="compositionally biased region" description="Low complexity" evidence="1">
    <location>
        <begin position="19"/>
        <end position="35"/>
    </location>
</feature>
<accession>A0ABP0G4G1</accession>
<dbReference type="Proteomes" id="UP001642483">
    <property type="component" value="Unassembled WGS sequence"/>
</dbReference>
<feature type="chain" id="PRO_5045752451" evidence="2">
    <location>
        <begin position="20"/>
        <end position="325"/>
    </location>
</feature>
<sequence length="325" mass="35955">MNLCCIVLVVVCLVQASESETTTGSPEGSGTNSPTDESVTNTMTRPAEGSGTNSPTNESVTNRMTRSPEGSGMYSTTDESVTNRMTRSPEGSGTNSPTNESVTNRMTRSPEGSGTNSPTDESVTNRMTRSPEGSGTNSPTDRSFTIRFRESTSFQSTRDPATGYPDNPTPTTMTIEETSAYTATENTRFSFATRPETTTNTTTGPPVPVCPVLNSNCASVRYSTWLCDHIRWKITLMVDWQPAFESWWNENQSGSLPFPACNHLDVSCKHPDEWDVVFVGNGCFIPFCKDGYYENGVDTATQWKADYEEWRQIFNRWRQALRSEM</sequence>
<name>A0ABP0G4G1_CLALP</name>
<proteinExistence type="predicted"/>
<feature type="compositionally biased region" description="Low complexity" evidence="1">
    <location>
        <begin position="193"/>
        <end position="203"/>
    </location>
</feature>
<gene>
    <name evidence="3" type="ORF">CVLEPA_LOCUS17949</name>
</gene>
<protein>
    <submittedName>
        <fullName evidence="3">Uncharacterized protein</fullName>
    </submittedName>
</protein>
<feature type="region of interest" description="Disordered" evidence="1">
    <location>
        <begin position="19"/>
        <end position="203"/>
    </location>
</feature>
<evidence type="ECO:0000313" key="4">
    <source>
        <dbReference type="Proteomes" id="UP001642483"/>
    </source>
</evidence>
<evidence type="ECO:0000256" key="1">
    <source>
        <dbReference type="SAM" id="MobiDB-lite"/>
    </source>
</evidence>
<feature type="compositionally biased region" description="Polar residues" evidence="1">
    <location>
        <begin position="73"/>
        <end position="143"/>
    </location>
</feature>
<evidence type="ECO:0000256" key="2">
    <source>
        <dbReference type="SAM" id="SignalP"/>
    </source>
</evidence>